<protein>
    <submittedName>
        <fullName evidence="3">Uncharacterized protein</fullName>
    </submittedName>
</protein>
<feature type="compositionally biased region" description="Polar residues" evidence="2">
    <location>
        <begin position="516"/>
        <end position="533"/>
    </location>
</feature>
<feature type="compositionally biased region" description="Basic and acidic residues" evidence="2">
    <location>
        <begin position="466"/>
        <end position="476"/>
    </location>
</feature>
<dbReference type="Proteomes" id="UP000226431">
    <property type="component" value="Unassembled WGS sequence"/>
</dbReference>
<evidence type="ECO:0000256" key="1">
    <source>
        <dbReference type="SAM" id="Coils"/>
    </source>
</evidence>
<proteinExistence type="predicted"/>
<gene>
    <name evidence="3" type="ORF">CDD80_73</name>
</gene>
<dbReference type="OrthoDB" id="3439669at2759"/>
<feature type="region of interest" description="Disordered" evidence="2">
    <location>
        <begin position="194"/>
        <end position="218"/>
    </location>
</feature>
<feature type="compositionally biased region" description="Acidic residues" evidence="2">
    <location>
        <begin position="332"/>
        <end position="343"/>
    </location>
</feature>
<feature type="compositionally biased region" description="Basic and acidic residues" evidence="2">
    <location>
        <begin position="368"/>
        <end position="380"/>
    </location>
</feature>
<comment type="caution">
    <text evidence="3">The sequence shown here is derived from an EMBL/GenBank/DDBJ whole genome shotgun (WGS) entry which is preliminary data.</text>
</comment>
<dbReference type="EMBL" id="NJES01000010">
    <property type="protein sequence ID" value="PHH80725.1"/>
    <property type="molecule type" value="Genomic_DNA"/>
</dbReference>
<feature type="region of interest" description="Disordered" evidence="2">
    <location>
        <begin position="332"/>
        <end position="593"/>
    </location>
</feature>
<sequence length="593" mass="67471">MDNPDAEGLDLDPLSDDEGDIIANLDQLPLTIRNARLQENYRTIKDLLDRSISKRRELEKNIKKKDDQIRKQNKKIEDIKQKKITRQHTELLWPRILRMWLNSGPDDERNLINLKYPKLKINSYNDIYKLSCLEGNMSISALLAPLLVNKNWHFWGSHCFYGNNSFAFSSIGEFGRLESLTIWVRESEWHRRRSHEETKRQRNLPSWRRSQQPRQHDPGAFVGYMTRLTERQPNKRSNRALRCLQGIDYVYCLRGLRSIKVFDYCRVPMRVAIRDETFLDDLRNCVTRGKEESDFLQSKLRNLPPLISEWRPTEEVWKCLEELQCQVAALDNGDEDDDTDSDGEATYIDSSSDASEDESDDEQGADDESGRPDNGVEKSNRLGSGSSEVIDLTLDDDDDAGSPSGEETSLFVDDSKDAIRSPPISIKEESSSSSNSSGGSPDNVREESSLFVPGNDPPRASSSENRSLDRRRDESKFSFSNGSDLQRSFRSMEIGSSRLSFSDESRTSDRTERGESSVSATNRSDAQRFSNSMDCDKSPSPEYSDDSQSSDSPSIIDLTGDDDDEGSRGSSLSAKRSNDDESHEGRLKRQRSE</sequence>
<feature type="compositionally biased region" description="Acidic residues" evidence="2">
    <location>
        <begin position="354"/>
        <end position="367"/>
    </location>
</feature>
<feature type="compositionally biased region" description="Low complexity" evidence="2">
    <location>
        <begin position="540"/>
        <end position="554"/>
    </location>
</feature>
<keyword evidence="1" id="KW-0175">Coiled coil</keyword>
<dbReference type="STRING" id="2004952.A0A2C5ZFK7"/>
<evidence type="ECO:0000256" key="2">
    <source>
        <dbReference type="SAM" id="MobiDB-lite"/>
    </source>
</evidence>
<feature type="compositionally biased region" description="Basic and acidic residues" evidence="2">
    <location>
        <begin position="576"/>
        <end position="593"/>
    </location>
</feature>
<keyword evidence="4" id="KW-1185">Reference proteome</keyword>
<evidence type="ECO:0000313" key="4">
    <source>
        <dbReference type="Proteomes" id="UP000226431"/>
    </source>
</evidence>
<name>A0A2C5ZFK7_9HYPO</name>
<accession>A0A2C5ZFK7</accession>
<feature type="compositionally biased region" description="Basic and acidic residues" evidence="2">
    <location>
        <begin position="501"/>
        <end position="515"/>
    </location>
</feature>
<reference evidence="3 4" key="1">
    <citation type="submission" date="2017-06" db="EMBL/GenBank/DDBJ databases">
        <title>Ant-infecting Ophiocordyceps genomes reveal a high diversity of potential behavioral manipulation genes and a possible major role for enterotoxins.</title>
        <authorList>
            <person name="De Bekker C."/>
            <person name="Evans H.C."/>
            <person name="Brachmann A."/>
            <person name="Hughes D.P."/>
        </authorList>
    </citation>
    <scope>NUCLEOTIDE SEQUENCE [LARGE SCALE GENOMIC DNA]</scope>
    <source>
        <strain evidence="3 4">Map16</strain>
    </source>
</reference>
<evidence type="ECO:0000313" key="3">
    <source>
        <dbReference type="EMBL" id="PHH80725.1"/>
    </source>
</evidence>
<feature type="compositionally biased region" description="Low complexity" evidence="2">
    <location>
        <begin position="421"/>
        <end position="440"/>
    </location>
</feature>
<dbReference type="AlphaFoldDB" id="A0A2C5ZFK7"/>
<feature type="coiled-coil region" evidence="1">
    <location>
        <begin position="48"/>
        <end position="82"/>
    </location>
</feature>
<organism evidence="3 4">
    <name type="scientific">Ophiocordyceps camponoti-rufipedis</name>
    <dbReference type="NCBI Taxonomy" id="2004952"/>
    <lineage>
        <taxon>Eukaryota</taxon>
        <taxon>Fungi</taxon>
        <taxon>Dikarya</taxon>
        <taxon>Ascomycota</taxon>
        <taxon>Pezizomycotina</taxon>
        <taxon>Sordariomycetes</taxon>
        <taxon>Hypocreomycetidae</taxon>
        <taxon>Hypocreales</taxon>
        <taxon>Ophiocordycipitaceae</taxon>
        <taxon>Ophiocordyceps</taxon>
    </lineage>
</organism>
<feature type="compositionally biased region" description="Polar residues" evidence="2">
    <location>
        <begin position="477"/>
        <end position="489"/>
    </location>
</feature>